<dbReference type="SUPFAM" id="SSF49384">
    <property type="entry name" value="Carbohydrate-binding domain"/>
    <property type="match status" value="1"/>
</dbReference>
<protein>
    <recommendedName>
        <fullName evidence="3">Cohesin domain-containing protein</fullName>
    </recommendedName>
</protein>
<reference evidence="1 2" key="1">
    <citation type="journal article" date="2016" name="Nat. Commun.">
        <title>Thousands of microbial genomes shed light on interconnected biogeochemical processes in an aquifer system.</title>
        <authorList>
            <person name="Anantharaman K."/>
            <person name="Brown C.T."/>
            <person name="Hug L.A."/>
            <person name="Sharon I."/>
            <person name="Castelle C.J."/>
            <person name="Probst A.J."/>
            <person name="Thomas B.C."/>
            <person name="Singh A."/>
            <person name="Wilkins M.J."/>
            <person name="Karaoz U."/>
            <person name="Brodie E.L."/>
            <person name="Williams K.H."/>
            <person name="Hubbard S.S."/>
            <person name="Banfield J.F."/>
        </authorList>
    </citation>
    <scope>NUCLEOTIDE SEQUENCE [LARGE SCALE GENOMIC DNA]</scope>
</reference>
<dbReference type="EMBL" id="MGAV01000012">
    <property type="protein sequence ID" value="OGK55004.1"/>
    <property type="molecule type" value="Genomic_DNA"/>
</dbReference>
<dbReference type="GO" id="GO:0030246">
    <property type="term" value="F:carbohydrate binding"/>
    <property type="evidence" value="ECO:0007669"/>
    <property type="project" value="InterPro"/>
</dbReference>
<dbReference type="Proteomes" id="UP000177418">
    <property type="component" value="Unassembled WGS sequence"/>
</dbReference>
<organism evidence="1 2">
    <name type="scientific">Candidatus Roizmanbacteria bacterium RIFCSPLOWO2_02_FULL_36_11</name>
    <dbReference type="NCBI Taxonomy" id="1802071"/>
    <lineage>
        <taxon>Bacteria</taxon>
        <taxon>Candidatus Roizmaniibacteriota</taxon>
    </lineage>
</organism>
<dbReference type="AlphaFoldDB" id="A0A1F7JHC5"/>
<comment type="caution">
    <text evidence="1">The sequence shown here is derived from an EMBL/GenBank/DDBJ whole genome shotgun (WGS) entry which is preliminary data.</text>
</comment>
<evidence type="ECO:0008006" key="3">
    <source>
        <dbReference type="Google" id="ProtNLM"/>
    </source>
</evidence>
<sequence length="192" mass="21419">MKKNVLTIVFYLLIFVALSGFKNVFAFNLVSLDFNPSTIKLKENQEIMVDMTFSPNSQNLGISGFDVCFKYNPDHIQLVDVKTPVDLATKDTSKFSQINKKLDNVTGVSCLGFISILPDDQLARKVALNLKLKGLKSGSGQITVTRAQIVGNIPENLYKNNANPLNYQIQAEETGILMKIWAFLKSILPFLK</sequence>
<proteinExistence type="predicted"/>
<name>A0A1F7JHC5_9BACT</name>
<evidence type="ECO:0000313" key="2">
    <source>
        <dbReference type="Proteomes" id="UP000177418"/>
    </source>
</evidence>
<evidence type="ECO:0000313" key="1">
    <source>
        <dbReference type="EMBL" id="OGK55004.1"/>
    </source>
</evidence>
<accession>A0A1F7JHC5</accession>
<dbReference type="Gene3D" id="2.60.40.680">
    <property type="match status" value="1"/>
</dbReference>
<dbReference type="InterPro" id="IPR008965">
    <property type="entry name" value="CBM2/CBM3_carb-bd_dom_sf"/>
</dbReference>
<gene>
    <name evidence="1" type="ORF">A3H78_00830</name>
</gene>